<evidence type="ECO:0000313" key="2">
    <source>
        <dbReference type="Proteomes" id="UP000647416"/>
    </source>
</evidence>
<dbReference type="EMBL" id="JACRTE010000016">
    <property type="protein sequence ID" value="MBC8597158.1"/>
    <property type="molecule type" value="Genomic_DNA"/>
</dbReference>
<organism evidence="1 2">
    <name type="scientific">Qingrenia yutianensis</name>
    <dbReference type="NCBI Taxonomy" id="2763676"/>
    <lineage>
        <taxon>Bacteria</taxon>
        <taxon>Bacillati</taxon>
        <taxon>Bacillota</taxon>
        <taxon>Clostridia</taxon>
        <taxon>Eubacteriales</taxon>
        <taxon>Oscillospiraceae</taxon>
        <taxon>Qingrenia</taxon>
    </lineage>
</organism>
<dbReference type="RefSeq" id="WP_262432482.1">
    <property type="nucleotide sequence ID" value="NZ_JACRTE010000016.1"/>
</dbReference>
<keyword evidence="2" id="KW-1185">Reference proteome</keyword>
<accession>A0A926FA72</accession>
<sequence>MNKKLYEKLEYIDKKAEKTSADLEFLIKNSENSDSEIRDYEFSDEDIKIFNKI</sequence>
<dbReference type="Proteomes" id="UP000647416">
    <property type="component" value="Unassembled WGS sequence"/>
</dbReference>
<gene>
    <name evidence="1" type="ORF">H8706_09795</name>
</gene>
<dbReference type="AlphaFoldDB" id="A0A926FA72"/>
<evidence type="ECO:0000313" key="1">
    <source>
        <dbReference type="EMBL" id="MBC8597158.1"/>
    </source>
</evidence>
<reference evidence="1" key="1">
    <citation type="submission" date="2020-08" db="EMBL/GenBank/DDBJ databases">
        <title>Genome public.</title>
        <authorList>
            <person name="Liu C."/>
            <person name="Sun Q."/>
        </authorList>
    </citation>
    <scope>NUCLEOTIDE SEQUENCE</scope>
    <source>
        <strain evidence="1">NSJ-50</strain>
    </source>
</reference>
<protein>
    <submittedName>
        <fullName evidence="1">Uncharacterized protein</fullName>
    </submittedName>
</protein>
<comment type="caution">
    <text evidence="1">The sequence shown here is derived from an EMBL/GenBank/DDBJ whole genome shotgun (WGS) entry which is preliminary data.</text>
</comment>
<proteinExistence type="predicted"/>
<name>A0A926FA72_9FIRM</name>